<reference evidence="5" key="1">
    <citation type="submission" date="2019-01" db="EMBL/GenBank/DDBJ databases">
        <title>Cytophagaceae bacterium strain CAR-16.</title>
        <authorList>
            <person name="Chen W.-M."/>
        </authorList>
    </citation>
    <scope>NUCLEOTIDE SEQUENCE [LARGE SCALE GENOMIC DNA]</scope>
    <source>
        <strain evidence="5">CHR27</strain>
    </source>
</reference>
<accession>A0A4Q1KH06</accession>
<dbReference type="PANTHER" id="PTHR35147">
    <property type="entry name" value="CHEMORECEPTOR GLUTAMINE DEAMIDASE CHED-RELATED"/>
    <property type="match status" value="1"/>
</dbReference>
<gene>
    <name evidence="3" type="primary">cheD</name>
    <name evidence="4" type="ORF">EQG66_08530</name>
</gene>
<dbReference type="GO" id="GO:0050568">
    <property type="term" value="F:protein-glutamine glutaminase activity"/>
    <property type="evidence" value="ECO:0007669"/>
    <property type="project" value="UniProtKB-UniRule"/>
</dbReference>
<dbReference type="InterPro" id="IPR011324">
    <property type="entry name" value="Cytotoxic_necrot_fac-like_cat"/>
</dbReference>
<keyword evidence="1 3" id="KW-0145">Chemotaxis</keyword>
<dbReference type="Proteomes" id="UP000290958">
    <property type="component" value="Unassembled WGS sequence"/>
</dbReference>
<dbReference type="Gene3D" id="3.30.1330.200">
    <property type="match status" value="1"/>
</dbReference>
<dbReference type="EC" id="3.5.1.44" evidence="3"/>
<name>A0A4Q1KH06_9SPHN</name>
<dbReference type="InterPro" id="IPR005659">
    <property type="entry name" value="Chemorcpt_Glu_NH3ase_CheD"/>
</dbReference>
<dbReference type="PANTHER" id="PTHR35147:SF3">
    <property type="entry name" value="CHEMORECEPTOR GLUTAMINE DEAMIDASE CHED 1-RELATED"/>
    <property type="match status" value="1"/>
</dbReference>
<dbReference type="HAMAP" id="MF_01440">
    <property type="entry name" value="CheD"/>
    <property type="match status" value="1"/>
</dbReference>
<sequence>MQGQVYVGSGAPEILTTVLGSCIACCLYDPIARVGGMNHFLLAEPTPGSGTVADQNYGIFLMELLINQMMTRGGVKSRMKAHIYGGGNMHAGMTRIGDANARFALSFLADEGIPVARQDVGGDSARRVDFDPILGRTRCRHVEKYTAPAPKPITQPTMSGGELELF</sequence>
<comment type="caution">
    <text evidence="4">The sequence shown here is derived from an EMBL/GenBank/DDBJ whole genome shotgun (WGS) entry which is preliminary data.</text>
</comment>
<organism evidence="4 5">
    <name type="scientific">Sphingobium fluviale</name>
    <dbReference type="NCBI Taxonomy" id="2506423"/>
    <lineage>
        <taxon>Bacteria</taxon>
        <taxon>Pseudomonadati</taxon>
        <taxon>Pseudomonadota</taxon>
        <taxon>Alphaproteobacteria</taxon>
        <taxon>Sphingomonadales</taxon>
        <taxon>Sphingomonadaceae</taxon>
        <taxon>Sphingobium</taxon>
    </lineage>
</organism>
<dbReference type="OrthoDB" id="9807202at2"/>
<keyword evidence="2 3" id="KW-0378">Hydrolase</keyword>
<dbReference type="CDD" id="cd16352">
    <property type="entry name" value="CheD"/>
    <property type="match status" value="1"/>
</dbReference>
<dbReference type="GO" id="GO:0006935">
    <property type="term" value="P:chemotaxis"/>
    <property type="evidence" value="ECO:0007669"/>
    <property type="project" value="UniProtKB-UniRule"/>
</dbReference>
<comment type="similarity">
    <text evidence="3">Belongs to the CheD family.</text>
</comment>
<keyword evidence="5" id="KW-1185">Reference proteome</keyword>
<evidence type="ECO:0000256" key="2">
    <source>
        <dbReference type="ARBA" id="ARBA00022801"/>
    </source>
</evidence>
<dbReference type="EMBL" id="SBKP01000007">
    <property type="protein sequence ID" value="RXR28847.1"/>
    <property type="molecule type" value="Genomic_DNA"/>
</dbReference>
<dbReference type="AlphaFoldDB" id="A0A4Q1KH06"/>
<evidence type="ECO:0000313" key="4">
    <source>
        <dbReference type="EMBL" id="RXR28847.1"/>
    </source>
</evidence>
<comment type="catalytic activity">
    <reaction evidence="3">
        <text>L-glutaminyl-[protein] + H2O = L-glutamyl-[protein] + NH4(+)</text>
        <dbReference type="Rhea" id="RHEA:16441"/>
        <dbReference type="Rhea" id="RHEA-COMP:10207"/>
        <dbReference type="Rhea" id="RHEA-COMP:10208"/>
        <dbReference type="ChEBI" id="CHEBI:15377"/>
        <dbReference type="ChEBI" id="CHEBI:28938"/>
        <dbReference type="ChEBI" id="CHEBI:29973"/>
        <dbReference type="ChEBI" id="CHEBI:30011"/>
        <dbReference type="EC" id="3.5.1.44"/>
    </reaction>
</comment>
<dbReference type="SUPFAM" id="SSF64438">
    <property type="entry name" value="CNF1/YfiH-like putative cysteine hydrolases"/>
    <property type="match status" value="1"/>
</dbReference>
<evidence type="ECO:0000256" key="1">
    <source>
        <dbReference type="ARBA" id="ARBA00022500"/>
    </source>
</evidence>
<evidence type="ECO:0000256" key="3">
    <source>
        <dbReference type="HAMAP-Rule" id="MF_01440"/>
    </source>
</evidence>
<dbReference type="InterPro" id="IPR038592">
    <property type="entry name" value="CheD-like_sf"/>
</dbReference>
<evidence type="ECO:0000313" key="5">
    <source>
        <dbReference type="Proteomes" id="UP000290958"/>
    </source>
</evidence>
<comment type="function">
    <text evidence="3">Probably deamidates glutamine residues to glutamate on methyl-accepting chemotaxis receptors (MCPs), playing an important role in chemotaxis.</text>
</comment>
<proteinExistence type="inferred from homology"/>
<dbReference type="Pfam" id="PF03975">
    <property type="entry name" value="CheD"/>
    <property type="match status" value="1"/>
</dbReference>
<protein>
    <recommendedName>
        <fullName evidence="3">Probable chemoreceptor glutamine deamidase CheD</fullName>
        <ecNumber evidence="3">3.5.1.44</ecNumber>
    </recommendedName>
</protein>